<dbReference type="SFLD" id="SFLDS00003">
    <property type="entry name" value="Haloacid_Dehalogenase"/>
    <property type="match status" value="1"/>
</dbReference>
<gene>
    <name evidence="1" type="ORF">HY834_00615</name>
</gene>
<dbReference type="NCBIfam" id="TIGR01509">
    <property type="entry name" value="HAD-SF-IA-v3"/>
    <property type="match status" value="1"/>
</dbReference>
<dbReference type="Gene3D" id="3.40.50.1000">
    <property type="entry name" value="HAD superfamily/HAD-like"/>
    <property type="match status" value="1"/>
</dbReference>
<dbReference type="InterPro" id="IPR036412">
    <property type="entry name" value="HAD-like_sf"/>
</dbReference>
<evidence type="ECO:0000313" key="1">
    <source>
        <dbReference type="EMBL" id="MBI4920225.1"/>
    </source>
</evidence>
<dbReference type="PRINTS" id="PR00413">
    <property type="entry name" value="HADHALOGNASE"/>
</dbReference>
<dbReference type="EMBL" id="JACRAF010000003">
    <property type="protein sequence ID" value="MBI4920225.1"/>
    <property type="molecule type" value="Genomic_DNA"/>
</dbReference>
<dbReference type="Proteomes" id="UP000782610">
    <property type="component" value="Unassembled WGS sequence"/>
</dbReference>
<name>A0A933NWI5_9HYPH</name>
<dbReference type="CDD" id="cd07505">
    <property type="entry name" value="HAD_BPGM-like"/>
    <property type="match status" value="1"/>
</dbReference>
<dbReference type="SFLD" id="SFLDG01129">
    <property type="entry name" value="C1.5:_HAD__Beta-PGM__Phosphata"/>
    <property type="match status" value="1"/>
</dbReference>
<dbReference type="Gene3D" id="1.10.150.240">
    <property type="entry name" value="Putative phosphatase, domain 2"/>
    <property type="match status" value="1"/>
</dbReference>
<sequence length="229" mass="24788">MTSLPALRSFSAVVFDMDGTLLDTELVFKSIVFEVTAGLGFEMTDNVHGQMVGSSHEATNRLLVEAYGVAFPYEMFDAECRRIMHGRMAQSVPVKAGVPELLRELKARRIPMAVATSSRAPHALTHLGTAGLLDMFQAIVTRDDVVHPKPHPEPYLTAARHLGVTPQSCLAIEDSHSGVRAAHAAGMQTVMVPDLVPPTDEVRALCDAVMLSLHEVRAAAFAQDFVIST</sequence>
<dbReference type="InterPro" id="IPR023214">
    <property type="entry name" value="HAD_sf"/>
</dbReference>
<dbReference type="SUPFAM" id="SSF56784">
    <property type="entry name" value="HAD-like"/>
    <property type="match status" value="1"/>
</dbReference>
<dbReference type="PANTHER" id="PTHR18901">
    <property type="entry name" value="2-DEOXYGLUCOSE-6-PHOSPHATE PHOSPHATASE 2"/>
    <property type="match status" value="1"/>
</dbReference>
<dbReference type="AlphaFoldDB" id="A0A933NWI5"/>
<dbReference type="PANTHER" id="PTHR18901:SF38">
    <property type="entry name" value="PSEUDOURIDINE-5'-PHOSPHATASE"/>
    <property type="match status" value="1"/>
</dbReference>
<dbReference type="InterPro" id="IPR041492">
    <property type="entry name" value="HAD_2"/>
</dbReference>
<comment type="caution">
    <text evidence="1">The sequence shown here is derived from an EMBL/GenBank/DDBJ whole genome shotgun (WGS) entry which is preliminary data.</text>
</comment>
<dbReference type="InterPro" id="IPR023198">
    <property type="entry name" value="PGP-like_dom2"/>
</dbReference>
<dbReference type="SFLD" id="SFLDG01135">
    <property type="entry name" value="C1.5.6:_HAD__Beta-PGM__Phospha"/>
    <property type="match status" value="1"/>
</dbReference>
<proteinExistence type="predicted"/>
<organism evidence="1 2">
    <name type="scientific">Devosia nanyangense</name>
    <dbReference type="NCBI Taxonomy" id="1228055"/>
    <lineage>
        <taxon>Bacteria</taxon>
        <taxon>Pseudomonadati</taxon>
        <taxon>Pseudomonadota</taxon>
        <taxon>Alphaproteobacteria</taxon>
        <taxon>Hyphomicrobiales</taxon>
        <taxon>Devosiaceae</taxon>
        <taxon>Devosia</taxon>
    </lineage>
</organism>
<evidence type="ECO:0000313" key="2">
    <source>
        <dbReference type="Proteomes" id="UP000782610"/>
    </source>
</evidence>
<dbReference type="InterPro" id="IPR006439">
    <property type="entry name" value="HAD-SF_hydro_IA"/>
</dbReference>
<dbReference type="Pfam" id="PF13419">
    <property type="entry name" value="HAD_2"/>
    <property type="match status" value="1"/>
</dbReference>
<protein>
    <submittedName>
        <fullName evidence="1">HAD family phosphatase</fullName>
    </submittedName>
</protein>
<accession>A0A933NWI5</accession>
<reference evidence="1" key="1">
    <citation type="submission" date="2020-07" db="EMBL/GenBank/DDBJ databases">
        <title>Huge and variable diversity of episymbiotic CPR bacteria and DPANN archaea in groundwater ecosystems.</title>
        <authorList>
            <person name="He C.Y."/>
            <person name="Keren R."/>
            <person name="Whittaker M."/>
            <person name="Farag I.F."/>
            <person name="Doudna J."/>
            <person name="Cate J.H.D."/>
            <person name="Banfield J.F."/>
        </authorList>
    </citation>
    <scope>NUCLEOTIDE SEQUENCE</scope>
    <source>
        <strain evidence="1">NC_groundwater_1586_Pr3_B-0.1um_66_15</strain>
    </source>
</reference>